<sequence length="69" mass="8051">MNKFNIELSSAPDRENLVAEIWYGEKMIAEVNKESGGLVVEFYFDGKISFMLDEFCEVLENAKRRITER</sequence>
<proteinExistence type="predicted"/>
<accession>A0ABQ0DZT7</accession>
<name>A0ABQ0DZT7_9PORP</name>
<dbReference type="EMBL" id="BAAFSF010000001">
    <property type="protein sequence ID" value="GAB1250919.1"/>
    <property type="molecule type" value="Genomic_DNA"/>
</dbReference>
<dbReference type="Proteomes" id="UP001628220">
    <property type="component" value="Unassembled WGS sequence"/>
</dbReference>
<keyword evidence="2" id="KW-1185">Reference proteome</keyword>
<protein>
    <submittedName>
        <fullName evidence="1">Uncharacterized protein</fullName>
    </submittedName>
</protein>
<organism evidence="1 2">
    <name type="scientific">Porphyromonas miyakawae</name>
    <dbReference type="NCBI Taxonomy" id="3137470"/>
    <lineage>
        <taxon>Bacteria</taxon>
        <taxon>Pseudomonadati</taxon>
        <taxon>Bacteroidota</taxon>
        <taxon>Bacteroidia</taxon>
        <taxon>Bacteroidales</taxon>
        <taxon>Porphyromonadaceae</taxon>
        <taxon>Porphyromonas</taxon>
    </lineage>
</organism>
<dbReference type="RefSeq" id="WP_411914749.1">
    <property type="nucleotide sequence ID" value="NZ_BAAFSF010000001.1"/>
</dbReference>
<comment type="caution">
    <text evidence="1">The sequence shown here is derived from an EMBL/GenBank/DDBJ whole genome shotgun (WGS) entry which is preliminary data.</text>
</comment>
<gene>
    <name evidence="1" type="ORF">Tsumi_00230</name>
</gene>
<reference evidence="1 2" key="1">
    <citation type="journal article" date="2025" name="Int. J. Syst. Evol. Microbiol.">
        <title>Desulfovibrio falkowii sp. nov., Porphyromonas miyakawae sp. nov., Mediterraneibacter flintii sp. nov. and Owariibacterium komagatae gen. nov., sp. nov., isolated from human faeces.</title>
        <authorList>
            <person name="Hamaguchi T."/>
            <person name="Ohara M."/>
            <person name="Hisatomi A."/>
            <person name="Sekiguchi K."/>
            <person name="Takeda J.I."/>
            <person name="Ueyama J."/>
            <person name="Ito M."/>
            <person name="Nishiwaki H."/>
            <person name="Ogi T."/>
            <person name="Hirayama M."/>
            <person name="Ohkuma M."/>
            <person name="Sakamoto M."/>
            <person name="Ohno K."/>
        </authorList>
    </citation>
    <scope>NUCLEOTIDE SEQUENCE [LARGE SCALE GENOMIC DNA]</scope>
    <source>
        <strain evidence="1 2">13CB11C</strain>
    </source>
</reference>
<evidence type="ECO:0000313" key="1">
    <source>
        <dbReference type="EMBL" id="GAB1250919.1"/>
    </source>
</evidence>
<evidence type="ECO:0000313" key="2">
    <source>
        <dbReference type="Proteomes" id="UP001628220"/>
    </source>
</evidence>